<keyword evidence="7" id="KW-0449">Lipoprotein</keyword>
<evidence type="ECO:0000256" key="9">
    <source>
        <dbReference type="ARBA" id="ARBA00023224"/>
    </source>
</evidence>
<feature type="transmembrane region" description="Helical" evidence="11">
    <location>
        <begin position="93"/>
        <end position="111"/>
    </location>
</feature>
<evidence type="ECO:0000256" key="4">
    <source>
        <dbReference type="ARBA" id="ARBA00022989"/>
    </source>
</evidence>
<dbReference type="Pfam" id="PF00001">
    <property type="entry name" value="7tm_1"/>
    <property type="match status" value="1"/>
</dbReference>
<gene>
    <name evidence="13" type="primary">Tacr2</name>
    <name evidence="13" type="ORF">RHICYA_R05906</name>
</gene>
<keyword evidence="8" id="KW-0675">Receptor</keyword>
<dbReference type="SUPFAM" id="SSF81321">
    <property type="entry name" value="Family A G protein-coupled receptor-like"/>
    <property type="match status" value="1"/>
</dbReference>
<feature type="non-terminal residue" evidence="13">
    <location>
        <position position="139"/>
    </location>
</feature>
<dbReference type="InterPro" id="IPR001681">
    <property type="entry name" value="Neurokn_rcpt"/>
</dbReference>
<keyword evidence="2" id="KW-1003">Cell membrane</keyword>
<keyword evidence="6 11" id="KW-0472">Membrane</keyword>
<reference evidence="13 14" key="1">
    <citation type="submission" date="2019-09" db="EMBL/GenBank/DDBJ databases">
        <title>Bird 10,000 Genomes (B10K) Project - Family phase.</title>
        <authorList>
            <person name="Zhang G."/>
        </authorList>
    </citation>
    <scope>NUCLEOTIDE SEQUENCE [LARGE SCALE GENOMIC DNA]</scope>
    <source>
        <strain evidence="13">B10K-DU-002-35</strain>
        <tissue evidence="13">Muscle</tissue>
    </source>
</reference>
<dbReference type="Proteomes" id="UP000565785">
    <property type="component" value="Unassembled WGS sequence"/>
</dbReference>
<evidence type="ECO:0000256" key="8">
    <source>
        <dbReference type="ARBA" id="ARBA00023170"/>
    </source>
</evidence>
<dbReference type="InterPro" id="IPR000276">
    <property type="entry name" value="GPCR_Rhodpsn"/>
</dbReference>
<dbReference type="GO" id="GO:1902093">
    <property type="term" value="P:positive regulation of flagellated sperm motility"/>
    <property type="evidence" value="ECO:0007669"/>
    <property type="project" value="TreeGrafter"/>
</dbReference>
<keyword evidence="10" id="KW-1015">Disulfide bond</keyword>
<evidence type="ECO:0000313" key="13">
    <source>
        <dbReference type="EMBL" id="NXO03204.1"/>
    </source>
</evidence>
<dbReference type="PRINTS" id="PR00244">
    <property type="entry name" value="NEUROKININR"/>
</dbReference>
<comment type="subcellular location">
    <subcellularLocation>
        <location evidence="1">Cell membrane</location>
        <topology evidence="1">Multi-pass membrane protein</topology>
    </subcellularLocation>
</comment>
<organism evidence="13 14">
    <name type="scientific">Rhinopomastus cyanomelas</name>
    <name type="common">Common scimitarbill</name>
    <dbReference type="NCBI Taxonomy" id="113115"/>
    <lineage>
        <taxon>Eukaryota</taxon>
        <taxon>Metazoa</taxon>
        <taxon>Chordata</taxon>
        <taxon>Craniata</taxon>
        <taxon>Vertebrata</taxon>
        <taxon>Euteleostomi</taxon>
        <taxon>Archelosauria</taxon>
        <taxon>Archosauria</taxon>
        <taxon>Dinosauria</taxon>
        <taxon>Saurischia</taxon>
        <taxon>Theropoda</taxon>
        <taxon>Coelurosauria</taxon>
        <taxon>Aves</taxon>
        <taxon>Neognathae</taxon>
        <taxon>Neoaves</taxon>
        <taxon>Telluraves</taxon>
        <taxon>Coraciimorphae</taxon>
        <taxon>Bucerotiformes</taxon>
        <taxon>Rhinopomastidae</taxon>
        <taxon>Rhinopomastus</taxon>
    </lineage>
</organism>
<evidence type="ECO:0000256" key="5">
    <source>
        <dbReference type="ARBA" id="ARBA00023040"/>
    </source>
</evidence>
<feature type="domain" description="G-protein coupled receptors family 1 profile" evidence="12">
    <location>
        <begin position="1"/>
        <end position="139"/>
    </location>
</feature>
<evidence type="ECO:0000313" key="14">
    <source>
        <dbReference type="Proteomes" id="UP000565785"/>
    </source>
</evidence>
<proteinExistence type="predicted"/>
<keyword evidence="14" id="KW-1185">Reference proteome</keyword>
<evidence type="ECO:0000256" key="7">
    <source>
        <dbReference type="ARBA" id="ARBA00023139"/>
    </source>
</evidence>
<keyword evidence="4 11" id="KW-1133">Transmembrane helix</keyword>
<sequence>ITCIILTHRRIRIATNYFIVSLALSELPMSAFDAIFNFLYASHNVWHFGEEFCRFQNRFPIATIFVSIHSVRAVAAERYMAIMHPLKPRLAAGSIRVITGITWLVAFGLAFPRCSYPEITMDDGTMRCVVVWPDDTGSK</sequence>
<dbReference type="EMBL" id="VXBP01009063">
    <property type="protein sequence ID" value="NXO03204.1"/>
    <property type="molecule type" value="Genomic_DNA"/>
</dbReference>
<dbReference type="OrthoDB" id="5981855at2759"/>
<evidence type="ECO:0000256" key="11">
    <source>
        <dbReference type="SAM" id="Phobius"/>
    </source>
</evidence>
<dbReference type="InterPro" id="IPR017452">
    <property type="entry name" value="GPCR_Rhodpsn_7TM"/>
</dbReference>
<evidence type="ECO:0000256" key="6">
    <source>
        <dbReference type="ARBA" id="ARBA00023136"/>
    </source>
</evidence>
<dbReference type="PANTHER" id="PTHR46925">
    <property type="entry name" value="G-PROTEIN COUPLED RECEPTOR TKR-1-RELATED"/>
    <property type="match status" value="1"/>
</dbReference>
<dbReference type="GO" id="GO:0005886">
    <property type="term" value="C:plasma membrane"/>
    <property type="evidence" value="ECO:0007669"/>
    <property type="project" value="UniProtKB-SubCell"/>
</dbReference>
<evidence type="ECO:0000259" key="12">
    <source>
        <dbReference type="PROSITE" id="PS50262"/>
    </source>
</evidence>
<keyword evidence="7" id="KW-0564">Palmitate</keyword>
<keyword evidence="3 11" id="KW-0812">Transmembrane</keyword>
<evidence type="ECO:0000256" key="2">
    <source>
        <dbReference type="ARBA" id="ARBA00022475"/>
    </source>
</evidence>
<keyword evidence="9" id="KW-0807">Transducer</keyword>
<dbReference type="PRINTS" id="PR00237">
    <property type="entry name" value="GPCRRHODOPSN"/>
</dbReference>
<dbReference type="GO" id="GO:0097225">
    <property type="term" value="C:sperm midpiece"/>
    <property type="evidence" value="ECO:0007669"/>
    <property type="project" value="TreeGrafter"/>
</dbReference>
<name>A0A7L1NWE5_RHICY</name>
<protein>
    <submittedName>
        <fullName evidence="13">NK2R protein</fullName>
    </submittedName>
</protein>
<dbReference type="PANTHER" id="PTHR46925:SF3">
    <property type="entry name" value="SUBSTANCE-K RECEPTOR"/>
    <property type="match status" value="1"/>
</dbReference>
<evidence type="ECO:0000256" key="1">
    <source>
        <dbReference type="ARBA" id="ARBA00004651"/>
    </source>
</evidence>
<accession>A0A7L1NWE5</accession>
<dbReference type="Gene3D" id="1.20.1070.10">
    <property type="entry name" value="Rhodopsin 7-helix transmembrane proteins"/>
    <property type="match status" value="1"/>
</dbReference>
<keyword evidence="5" id="KW-0297">G-protein coupled receptor</keyword>
<feature type="non-terminal residue" evidence="13">
    <location>
        <position position="1"/>
    </location>
</feature>
<dbReference type="PROSITE" id="PS50262">
    <property type="entry name" value="G_PROTEIN_RECEP_F1_2"/>
    <property type="match status" value="1"/>
</dbReference>
<feature type="disulfide bond" evidence="10">
    <location>
        <begin position="53"/>
        <end position="128"/>
    </location>
</feature>
<evidence type="ECO:0000256" key="3">
    <source>
        <dbReference type="ARBA" id="ARBA00022692"/>
    </source>
</evidence>
<dbReference type="GO" id="GO:0016497">
    <property type="term" value="F:substance K receptor activity"/>
    <property type="evidence" value="ECO:0007669"/>
    <property type="project" value="TreeGrafter"/>
</dbReference>
<feature type="transmembrane region" description="Helical" evidence="11">
    <location>
        <begin position="17"/>
        <end position="39"/>
    </location>
</feature>
<comment type="caution">
    <text evidence="13">The sequence shown here is derived from an EMBL/GenBank/DDBJ whole genome shotgun (WGS) entry which is preliminary data.</text>
</comment>
<dbReference type="AlphaFoldDB" id="A0A7L1NWE5"/>
<evidence type="ECO:0000256" key="10">
    <source>
        <dbReference type="PIRSR" id="PIRSR601681-50"/>
    </source>
</evidence>